<evidence type="ECO:0000256" key="3">
    <source>
        <dbReference type="ARBA" id="ARBA00022801"/>
    </source>
</evidence>
<dbReference type="AlphaFoldDB" id="A0A0X8FC04"/>
<reference evidence="9 11" key="1">
    <citation type="journal article" date="2016" name="Genome Announc.">
        <title>Complete Genome Sequences of Aerococcus christensenii CCUG 28831T, Aerococcus sanguinicola CCUG 43001T, Aerococcus urinae CCUG 36881T, Aerococcus urinaeequi CCUG 28094T, Aerococcus urinaehominis CCUG 42038 BT, and Aerococcus viridans CCUG 4311T.</title>
        <authorList>
            <person name="Carkaci D."/>
            <person name="Dargis R."/>
            <person name="Nielsen X.C."/>
            <person name="Skovgaard O."/>
            <person name="Fuursted K."/>
            <person name="Christensen J.J."/>
        </authorList>
    </citation>
    <scope>NUCLEOTIDE SEQUENCE [LARGE SCALE GENOMIC DNA]</scope>
    <source>
        <strain evidence="9 11">CCUG43001</strain>
    </source>
</reference>
<dbReference type="InterPro" id="IPR013647">
    <property type="entry name" value="OligopepF_N_dom"/>
</dbReference>
<dbReference type="RefSeq" id="WP_067975260.1">
    <property type="nucleotide sequence ID" value="NZ_CAJHKM010000002.1"/>
</dbReference>
<evidence type="ECO:0000313" key="12">
    <source>
        <dbReference type="Proteomes" id="UP000234239"/>
    </source>
</evidence>
<organism evidence="9 11">
    <name type="scientific">Aerococcus sanguinicola</name>
    <dbReference type="NCBI Taxonomy" id="119206"/>
    <lineage>
        <taxon>Bacteria</taxon>
        <taxon>Bacillati</taxon>
        <taxon>Bacillota</taxon>
        <taxon>Bacilli</taxon>
        <taxon>Lactobacillales</taxon>
        <taxon>Aerococcaceae</taxon>
        <taxon>Aerococcus</taxon>
    </lineage>
</organism>
<comment type="cofactor">
    <cofactor evidence="6">
        <name>Zn(2+)</name>
        <dbReference type="ChEBI" id="CHEBI:29105"/>
    </cofactor>
    <text evidence="6">Binds 1 zinc ion.</text>
</comment>
<dbReference type="InterPro" id="IPR034006">
    <property type="entry name" value="M3B_PepF_2"/>
</dbReference>
<feature type="domain" description="Peptidase M3A/M3B catalytic" evidence="7">
    <location>
        <begin position="198"/>
        <end position="537"/>
    </location>
</feature>
<comment type="similarity">
    <text evidence="6">Belongs to the peptidase M3 family.</text>
</comment>
<evidence type="ECO:0000256" key="4">
    <source>
        <dbReference type="ARBA" id="ARBA00022833"/>
    </source>
</evidence>
<feature type="domain" description="Oligopeptidase F N-terminal" evidence="8">
    <location>
        <begin position="113"/>
        <end position="176"/>
    </location>
</feature>
<dbReference type="PANTHER" id="PTHR34217">
    <property type="entry name" value="METAL-DEPENDENT CARBOXYPEPTIDASE"/>
    <property type="match status" value="1"/>
</dbReference>
<keyword evidence="2 6" id="KW-0479">Metal-binding</keyword>
<dbReference type="GO" id="GO:0006508">
    <property type="term" value="P:proteolysis"/>
    <property type="evidence" value="ECO:0007669"/>
    <property type="project" value="UniProtKB-KW"/>
</dbReference>
<name>A0A0X8FC04_9LACT</name>
<dbReference type="Gene3D" id="1.20.140.70">
    <property type="entry name" value="Oligopeptidase f, N-terminal domain"/>
    <property type="match status" value="1"/>
</dbReference>
<dbReference type="GeneID" id="92903779"/>
<dbReference type="Gene3D" id="1.10.1370.20">
    <property type="entry name" value="Oligoendopeptidase f, C-terminal domain"/>
    <property type="match status" value="1"/>
</dbReference>
<dbReference type="PANTHER" id="PTHR34217:SF1">
    <property type="entry name" value="CARBOXYPEPTIDASE 1"/>
    <property type="match status" value="1"/>
</dbReference>
<sequence length="601" mass="68177">MTYPNTWQLDDLYPGGVEGSAFKESLEAAKIEKELLSKKVKAFEAKGEAADQALYQLIQDLEGLEEELVTLDSFAQMAADTDIQAEVPVLALDRVGQLLESFDGLALNFDQKLLAWSEEEWQDLLASPVLAPYRFHLEERRREASQALDPKTERLLLALDRDGIEAWSQTYDSLVACLHIQPEGSKTTYSVGQAMNHMLDDPDPKKRAAFFKAWEAAFTEMGPVFARILNHLAGYRMTEQKAHGDDFLEEPLRQNRMTYHTLGAMWEAVDAARPDLLQFLKTKQKLLQLDKLNWQDIAAPLTLSDSQVQRYTWEEACQFVVDHFRKTSEEMADFADQALKAGWVEAEDRPGKRPGGYCTEPLANGESRIFMTFTGSAQDVSTLAHELGHAFHSYVMRDLSTWQQGYAMNVAETASTLAENLIASSQLAEAKDPGQRLQLLNAKLENTTAMFMDIRARYLFEKNFYSERQAGYVGEERLNQLMVSAQREAFAGALDSYHPHFWASKLHFFISDVPFYNFPYSFGYLFSQGILAELMKDPDHFTERYVALLRDTAVMTVEDLAAKHLGVDLTQIDFWQEGVALALQDVRAFVHEGQAYLENNQ</sequence>
<dbReference type="KEGG" id="asan:AWM72_06835"/>
<reference evidence="10 12" key="3">
    <citation type="submission" date="2017-12" db="EMBL/GenBank/DDBJ databases">
        <title>Phylogenetic diversity of female urinary microbiome.</title>
        <authorList>
            <person name="Thomas-White K."/>
            <person name="Wolfe A.J."/>
        </authorList>
    </citation>
    <scope>NUCLEOTIDE SEQUENCE [LARGE SCALE GENOMIC DNA]</scope>
    <source>
        <strain evidence="10 12">UMB0139</strain>
    </source>
</reference>
<evidence type="ECO:0000259" key="8">
    <source>
        <dbReference type="Pfam" id="PF08439"/>
    </source>
</evidence>
<gene>
    <name evidence="9" type="ORF">AWM72_06835</name>
    <name evidence="10" type="ORF">CYJ28_02925</name>
</gene>
<evidence type="ECO:0000313" key="10">
    <source>
        <dbReference type="EMBL" id="PKZ23524.1"/>
    </source>
</evidence>
<dbReference type="Pfam" id="PF08439">
    <property type="entry name" value="Peptidase_M3_N"/>
    <property type="match status" value="1"/>
</dbReference>
<dbReference type="OrthoDB" id="9769691at2"/>
<accession>A0A0X8FC04</accession>
<evidence type="ECO:0000256" key="5">
    <source>
        <dbReference type="ARBA" id="ARBA00023049"/>
    </source>
</evidence>
<evidence type="ECO:0000256" key="2">
    <source>
        <dbReference type="ARBA" id="ARBA00022723"/>
    </source>
</evidence>
<dbReference type="GO" id="GO:0046872">
    <property type="term" value="F:metal ion binding"/>
    <property type="evidence" value="ECO:0007669"/>
    <property type="project" value="UniProtKB-UniRule"/>
</dbReference>
<keyword evidence="3 6" id="KW-0378">Hydrolase</keyword>
<dbReference type="Pfam" id="PF01432">
    <property type="entry name" value="Peptidase_M3"/>
    <property type="match status" value="1"/>
</dbReference>
<dbReference type="GO" id="GO:0004181">
    <property type="term" value="F:metallocarboxypeptidase activity"/>
    <property type="evidence" value="ECO:0007669"/>
    <property type="project" value="InterPro"/>
</dbReference>
<keyword evidence="5 6" id="KW-0482">Metalloprotease</keyword>
<keyword evidence="11" id="KW-1185">Reference proteome</keyword>
<dbReference type="SUPFAM" id="SSF55486">
    <property type="entry name" value="Metalloproteases ('zincins'), catalytic domain"/>
    <property type="match status" value="1"/>
</dbReference>
<evidence type="ECO:0000256" key="6">
    <source>
        <dbReference type="RuleBase" id="RU003435"/>
    </source>
</evidence>
<dbReference type="InterPro" id="IPR011977">
    <property type="entry name" value="Pept_M3B_clade3"/>
</dbReference>
<dbReference type="Proteomes" id="UP000234239">
    <property type="component" value="Unassembled WGS sequence"/>
</dbReference>
<protein>
    <submittedName>
        <fullName evidence="9">Oligoendopeptidase</fullName>
    </submittedName>
</protein>
<proteinExistence type="inferred from homology"/>
<evidence type="ECO:0000259" key="7">
    <source>
        <dbReference type="Pfam" id="PF01432"/>
    </source>
</evidence>
<dbReference type="InterPro" id="IPR001333">
    <property type="entry name" value="Peptidase_M32_Taq"/>
</dbReference>
<dbReference type="EMBL" id="PKGY01000001">
    <property type="protein sequence ID" value="PKZ23524.1"/>
    <property type="molecule type" value="Genomic_DNA"/>
</dbReference>
<dbReference type="Proteomes" id="UP000069912">
    <property type="component" value="Chromosome"/>
</dbReference>
<reference evidence="11" key="2">
    <citation type="submission" date="2016-01" db="EMBL/GenBank/DDBJ databases">
        <title>Six Aerococcus type strain genome sequencing and assembly using PacBio and Illumina Hiseq.</title>
        <authorList>
            <person name="Carkaci D."/>
            <person name="Dargis R."/>
            <person name="Nielsen X.C."/>
            <person name="Skovgaard O."/>
            <person name="Fuursted K."/>
            <person name="Christensen J.J."/>
        </authorList>
    </citation>
    <scope>NUCLEOTIDE SEQUENCE [LARGE SCALE GENOMIC DNA]</scope>
    <source>
        <strain evidence="11">CCUG43001</strain>
    </source>
</reference>
<evidence type="ECO:0000313" key="11">
    <source>
        <dbReference type="Proteomes" id="UP000069912"/>
    </source>
</evidence>
<keyword evidence="4 6" id="KW-0862">Zinc</keyword>
<dbReference type="InterPro" id="IPR042088">
    <property type="entry name" value="OligoPept_F_C"/>
</dbReference>
<evidence type="ECO:0000256" key="1">
    <source>
        <dbReference type="ARBA" id="ARBA00022670"/>
    </source>
</evidence>
<keyword evidence="1 6" id="KW-0645">Protease</keyword>
<dbReference type="EMBL" id="CP014160">
    <property type="protein sequence ID" value="AMB94482.1"/>
    <property type="molecule type" value="Genomic_DNA"/>
</dbReference>
<dbReference type="GO" id="GO:0004222">
    <property type="term" value="F:metalloendopeptidase activity"/>
    <property type="evidence" value="ECO:0007669"/>
    <property type="project" value="InterPro"/>
</dbReference>
<evidence type="ECO:0000313" key="9">
    <source>
        <dbReference type="EMBL" id="AMB94482.1"/>
    </source>
</evidence>
<dbReference type="CDD" id="cd09607">
    <property type="entry name" value="M3B_PepF"/>
    <property type="match status" value="1"/>
</dbReference>
<dbReference type="NCBIfam" id="TIGR02290">
    <property type="entry name" value="M3_fam_3"/>
    <property type="match status" value="1"/>
</dbReference>
<dbReference type="InterPro" id="IPR001567">
    <property type="entry name" value="Pept_M3A_M3B_dom"/>
</dbReference>